<dbReference type="Proteomes" id="UP000441586">
    <property type="component" value="Unassembled WGS sequence"/>
</dbReference>
<evidence type="ECO:0000256" key="3">
    <source>
        <dbReference type="ARBA" id="ARBA00023163"/>
    </source>
</evidence>
<evidence type="ECO:0000256" key="1">
    <source>
        <dbReference type="ARBA" id="ARBA00023015"/>
    </source>
</evidence>
<dbReference type="Pfam" id="PF00392">
    <property type="entry name" value="GntR"/>
    <property type="match status" value="1"/>
</dbReference>
<dbReference type="SUPFAM" id="SSF48008">
    <property type="entry name" value="GntR ligand-binding domain-like"/>
    <property type="match status" value="1"/>
</dbReference>
<dbReference type="GO" id="GO:0003700">
    <property type="term" value="F:DNA-binding transcription factor activity"/>
    <property type="evidence" value="ECO:0007669"/>
    <property type="project" value="InterPro"/>
</dbReference>
<comment type="caution">
    <text evidence="5">The sequence shown here is derived from an EMBL/GenBank/DDBJ whole genome shotgun (WGS) entry which is preliminary data.</text>
</comment>
<dbReference type="PANTHER" id="PTHR43537">
    <property type="entry name" value="TRANSCRIPTIONAL REGULATOR, GNTR FAMILY"/>
    <property type="match status" value="1"/>
</dbReference>
<keyword evidence="1" id="KW-0805">Transcription regulation</keyword>
<evidence type="ECO:0000313" key="6">
    <source>
        <dbReference type="EMBL" id="TLP61625.1"/>
    </source>
</evidence>
<organism evidence="5 8">
    <name type="scientific">Parasedimentitalea maritima</name>
    <dbReference type="NCBI Taxonomy" id="2578117"/>
    <lineage>
        <taxon>Bacteria</taxon>
        <taxon>Pseudomonadati</taxon>
        <taxon>Pseudomonadota</taxon>
        <taxon>Alphaproteobacteria</taxon>
        <taxon>Rhodobacterales</taxon>
        <taxon>Paracoccaceae</taxon>
        <taxon>Parasedimentitalea</taxon>
    </lineage>
</organism>
<keyword evidence="2" id="KW-0238">DNA-binding</keyword>
<accession>A0A6A4RFK8</accession>
<reference evidence="6 7" key="1">
    <citation type="submission" date="2019-05" db="EMBL/GenBank/DDBJ databases">
        <title>Draft genome sequence of Pelagicola sp. DSW4-44.</title>
        <authorList>
            <person name="Oh J."/>
        </authorList>
    </citation>
    <scope>NUCLEOTIDE SEQUENCE [LARGE SCALE GENOMIC DNA]</scope>
    <source>
        <strain evidence="6 7">DSW4-44</strain>
    </source>
</reference>
<proteinExistence type="predicted"/>
<reference evidence="5 8" key="2">
    <citation type="submission" date="2019-12" db="EMBL/GenBank/DDBJ databases">
        <authorList>
            <person name="Zhang Y.-J."/>
        </authorList>
    </citation>
    <scope>NUCLEOTIDE SEQUENCE [LARGE SCALE GENOMIC DNA]</scope>
    <source>
        <strain evidence="5 8">H18S-6</strain>
    </source>
</reference>
<dbReference type="SMART" id="SM00895">
    <property type="entry name" value="FCD"/>
    <property type="match status" value="1"/>
</dbReference>
<keyword evidence="7" id="KW-1185">Reference proteome</keyword>
<protein>
    <submittedName>
        <fullName evidence="5">FCD domain-containing protein</fullName>
    </submittedName>
    <submittedName>
        <fullName evidence="6">GntR family transcriptional regulator</fullName>
    </submittedName>
</protein>
<dbReference type="PRINTS" id="PR00035">
    <property type="entry name" value="HTHGNTR"/>
</dbReference>
<evidence type="ECO:0000313" key="5">
    <source>
        <dbReference type="EMBL" id="KAE9628784.1"/>
    </source>
</evidence>
<evidence type="ECO:0000256" key="2">
    <source>
        <dbReference type="ARBA" id="ARBA00023125"/>
    </source>
</evidence>
<dbReference type="InterPro" id="IPR036390">
    <property type="entry name" value="WH_DNA-bd_sf"/>
</dbReference>
<dbReference type="GO" id="GO:0003677">
    <property type="term" value="F:DNA binding"/>
    <property type="evidence" value="ECO:0007669"/>
    <property type="project" value="UniProtKB-KW"/>
</dbReference>
<dbReference type="Pfam" id="PF07729">
    <property type="entry name" value="FCD"/>
    <property type="match status" value="1"/>
</dbReference>
<evidence type="ECO:0000313" key="8">
    <source>
        <dbReference type="Proteomes" id="UP000441586"/>
    </source>
</evidence>
<dbReference type="Gene3D" id="1.20.120.530">
    <property type="entry name" value="GntR ligand-binding domain-like"/>
    <property type="match status" value="1"/>
</dbReference>
<gene>
    <name evidence="6" type="ORF">FEE96_15445</name>
    <name evidence="5" type="ORF">GP644_13525</name>
</gene>
<evidence type="ECO:0000259" key="4">
    <source>
        <dbReference type="PROSITE" id="PS50949"/>
    </source>
</evidence>
<dbReference type="PROSITE" id="PS50949">
    <property type="entry name" value="HTH_GNTR"/>
    <property type="match status" value="1"/>
</dbReference>
<dbReference type="Proteomes" id="UP000305041">
    <property type="component" value="Unassembled WGS sequence"/>
</dbReference>
<dbReference type="Gene3D" id="1.10.10.10">
    <property type="entry name" value="Winged helix-like DNA-binding domain superfamily/Winged helix DNA-binding domain"/>
    <property type="match status" value="1"/>
</dbReference>
<feature type="domain" description="HTH gntR-type" evidence="4">
    <location>
        <begin position="12"/>
        <end position="79"/>
    </location>
</feature>
<dbReference type="RefSeq" id="WP_138164006.1">
    <property type="nucleotide sequence ID" value="NZ_VAUA01000007.1"/>
</dbReference>
<dbReference type="OrthoDB" id="7620579at2"/>
<dbReference type="PANTHER" id="PTHR43537:SF24">
    <property type="entry name" value="GLUCONATE OPERON TRANSCRIPTIONAL REPRESSOR"/>
    <property type="match status" value="1"/>
</dbReference>
<accession>A0A5R8Z8L8</accession>
<dbReference type="InterPro" id="IPR000524">
    <property type="entry name" value="Tscrpt_reg_HTH_GntR"/>
</dbReference>
<dbReference type="CDD" id="cd07377">
    <property type="entry name" value="WHTH_GntR"/>
    <property type="match status" value="1"/>
</dbReference>
<keyword evidence="3" id="KW-0804">Transcription</keyword>
<dbReference type="InterPro" id="IPR036388">
    <property type="entry name" value="WH-like_DNA-bd_sf"/>
</dbReference>
<dbReference type="EMBL" id="WSFO01000008">
    <property type="protein sequence ID" value="KAE9628784.1"/>
    <property type="molecule type" value="Genomic_DNA"/>
</dbReference>
<evidence type="ECO:0000313" key="7">
    <source>
        <dbReference type="Proteomes" id="UP000305041"/>
    </source>
</evidence>
<name>A0A5R8Z8L8_9RHOB</name>
<sequence>MTTFKKIKTPRIRLADEAYAQILEAIANGEIDPDRKIVQEKLAAELDISRTPVREALLRLEQEGILEIAGRGGFYIRKVSHEEVRFIYETRAAIEGYSARLLSEAANTRTFQQIDAIISFEEGRDLETAAELYDANRKIHRAFVERTQNRYLLDMFDQMWNRGFSLHMFSLIPSADLQLSLGEHHALCDVLRNGTPAESEAAMRAHIHTGLDLQLACMKDAPSAS</sequence>
<dbReference type="SMART" id="SM00345">
    <property type="entry name" value="HTH_GNTR"/>
    <property type="match status" value="1"/>
</dbReference>
<dbReference type="SUPFAM" id="SSF46785">
    <property type="entry name" value="Winged helix' DNA-binding domain"/>
    <property type="match status" value="1"/>
</dbReference>
<dbReference type="AlphaFoldDB" id="A0A5R8Z8L8"/>
<dbReference type="EMBL" id="VAUA01000007">
    <property type="protein sequence ID" value="TLP61625.1"/>
    <property type="molecule type" value="Genomic_DNA"/>
</dbReference>
<dbReference type="InterPro" id="IPR011711">
    <property type="entry name" value="GntR_C"/>
</dbReference>
<dbReference type="InterPro" id="IPR008920">
    <property type="entry name" value="TF_FadR/GntR_C"/>
</dbReference>